<name>W2SG04_NECAM</name>
<accession>W2SG04</accession>
<evidence type="ECO:0000313" key="2">
    <source>
        <dbReference type="EMBL" id="ETN68554.1"/>
    </source>
</evidence>
<evidence type="ECO:0000313" key="3">
    <source>
        <dbReference type="Proteomes" id="UP000053676"/>
    </source>
</evidence>
<feature type="signal peptide" evidence="1">
    <location>
        <begin position="1"/>
        <end position="16"/>
    </location>
</feature>
<proteinExistence type="predicted"/>
<feature type="chain" id="PRO_5004824408" description="SXP/RAL-2 family protein Ani s 5-like cation-binding domain-containing protein" evidence="1">
    <location>
        <begin position="17"/>
        <end position="122"/>
    </location>
</feature>
<keyword evidence="1" id="KW-0732">Signal</keyword>
<dbReference type="AlphaFoldDB" id="W2SG04"/>
<organism evidence="2 3">
    <name type="scientific">Necator americanus</name>
    <name type="common">Human hookworm</name>
    <dbReference type="NCBI Taxonomy" id="51031"/>
    <lineage>
        <taxon>Eukaryota</taxon>
        <taxon>Metazoa</taxon>
        <taxon>Ecdysozoa</taxon>
        <taxon>Nematoda</taxon>
        <taxon>Chromadorea</taxon>
        <taxon>Rhabditida</taxon>
        <taxon>Rhabditina</taxon>
        <taxon>Rhabditomorpha</taxon>
        <taxon>Strongyloidea</taxon>
        <taxon>Ancylostomatidae</taxon>
        <taxon>Bunostominae</taxon>
        <taxon>Necator</taxon>
    </lineage>
</organism>
<keyword evidence="3" id="KW-1185">Reference proteome</keyword>
<protein>
    <recommendedName>
        <fullName evidence="4">SXP/RAL-2 family protein Ani s 5-like cation-binding domain-containing protein</fullName>
    </recommendedName>
</protein>
<dbReference type="EMBL" id="KI669244">
    <property type="protein sequence ID" value="ETN68554.1"/>
    <property type="molecule type" value="Genomic_DNA"/>
</dbReference>
<evidence type="ECO:0000256" key="1">
    <source>
        <dbReference type="SAM" id="SignalP"/>
    </source>
</evidence>
<evidence type="ECO:0008006" key="4">
    <source>
        <dbReference type="Google" id="ProtNLM"/>
    </source>
</evidence>
<dbReference type="KEGG" id="nai:NECAME_15759"/>
<reference evidence="3" key="1">
    <citation type="journal article" date="2014" name="Nat. Genet.">
        <title>Genome of the human hookworm Necator americanus.</title>
        <authorList>
            <person name="Tang Y.T."/>
            <person name="Gao X."/>
            <person name="Rosa B.A."/>
            <person name="Abubucker S."/>
            <person name="Hallsworth-Pepin K."/>
            <person name="Martin J."/>
            <person name="Tyagi R."/>
            <person name="Heizer E."/>
            <person name="Zhang X."/>
            <person name="Bhonagiri-Palsikar V."/>
            <person name="Minx P."/>
            <person name="Warren W.C."/>
            <person name="Wang Q."/>
            <person name="Zhan B."/>
            <person name="Hotez P.J."/>
            <person name="Sternberg P.W."/>
            <person name="Dougall A."/>
            <person name="Gaze S.T."/>
            <person name="Mulvenna J."/>
            <person name="Sotillo J."/>
            <person name="Ranganathan S."/>
            <person name="Rabelo E.M."/>
            <person name="Wilson R.K."/>
            <person name="Felgner P.L."/>
            <person name="Bethony J."/>
            <person name="Hawdon J.M."/>
            <person name="Gasser R.B."/>
            <person name="Loukas A."/>
            <person name="Mitreva M."/>
        </authorList>
    </citation>
    <scope>NUCLEOTIDE SEQUENCE [LARGE SCALE GENOMIC DNA]</scope>
</reference>
<sequence length="122" mass="13760">MRVLLLSILLIACTCAKKDNVNVSNETLLENLNVGRIVEIYQQFKGMAKKIITTIEPTVEKRKKLIKTFENVTAMRSEKSSDLTVDQIKANMTGLFLFQGDITLINQVDLGMKGMQLRNGNR</sequence>
<dbReference type="Proteomes" id="UP000053676">
    <property type="component" value="Unassembled WGS sequence"/>
</dbReference>
<gene>
    <name evidence="2" type="ORF">NECAME_15759</name>
</gene>